<name>A0A9N7N045_STRHE</name>
<feature type="region of interest" description="Disordered" evidence="1">
    <location>
        <begin position="360"/>
        <end position="386"/>
    </location>
</feature>
<evidence type="ECO:0000313" key="3">
    <source>
        <dbReference type="Proteomes" id="UP001153555"/>
    </source>
</evidence>
<proteinExistence type="predicted"/>
<feature type="compositionally biased region" description="Low complexity" evidence="1">
    <location>
        <begin position="14"/>
        <end position="31"/>
    </location>
</feature>
<evidence type="ECO:0000313" key="2">
    <source>
        <dbReference type="EMBL" id="CAA0816985.1"/>
    </source>
</evidence>
<keyword evidence="3" id="KW-1185">Reference proteome</keyword>
<dbReference type="Gene3D" id="1.25.10.10">
    <property type="entry name" value="Leucine-rich Repeat Variant"/>
    <property type="match status" value="1"/>
</dbReference>
<dbReference type="AlphaFoldDB" id="A0A9N7N045"/>
<dbReference type="InterPro" id="IPR039874">
    <property type="entry name" value="WAPL"/>
</dbReference>
<dbReference type="OrthoDB" id="78088at2759"/>
<feature type="compositionally biased region" description="Polar residues" evidence="1">
    <location>
        <begin position="403"/>
        <end position="413"/>
    </location>
</feature>
<dbReference type="InterPro" id="IPR011989">
    <property type="entry name" value="ARM-like"/>
</dbReference>
<organism evidence="2 3">
    <name type="scientific">Striga hermonthica</name>
    <name type="common">Purple witchweed</name>
    <name type="synonym">Buchnera hermonthica</name>
    <dbReference type="NCBI Taxonomy" id="68872"/>
    <lineage>
        <taxon>Eukaryota</taxon>
        <taxon>Viridiplantae</taxon>
        <taxon>Streptophyta</taxon>
        <taxon>Embryophyta</taxon>
        <taxon>Tracheophyta</taxon>
        <taxon>Spermatophyta</taxon>
        <taxon>Magnoliopsida</taxon>
        <taxon>eudicotyledons</taxon>
        <taxon>Gunneridae</taxon>
        <taxon>Pentapetalae</taxon>
        <taxon>asterids</taxon>
        <taxon>lamiids</taxon>
        <taxon>Lamiales</taxon>
        <taxon>Orobanchaceae</taxon>
        <taxon>Buchnereae</taxon>
        <taxon>Striga</taxon>
    </lineage>
</organism>
<accession>A0A9N7N045</accession>
<sequence length="467" mass="51227">MMFRTYGRRGRGLGRSCSSSGFSDGVSGSSSQEFSKDVYDFSFPSNPYDFDPSQDSGRSAAFLPPWKEGDEFRNSKKLKVIGAGSRASDENSLQESKKFGILRISGEGGSQRSRVMKKVNTDPFDYDSSQEVDDLGVPPRRKGGGRIELSDLGISQSRDPESQGDGWELGGDFGKSRKRARGEVNPDPYDYNSSQELEEHVVPPQSKVRDYKEWSEKSPTFALDSREISGLESLVLLLKCLKIIENALFLSNDNQRHLLEMKGSFDGQRAPHSFTKLVLSVIKILSGVSLLRNSSPSNSKDEKVGCIPYEGNHFEGLFGLGLTSQESFTQLDVIRSSAGPTQCSADALLLKLRAESSKSGMCGGTSRESDRMVRTSGNSGMDGQDPFMFNEDDCEPSKWDVMSGSSNKPLSQDSRNRSRLAAATVSLPNPEGSASKDQSDIISLLCSIFLANQSNTDATREETYLSW</sequence>
<feature type="region of interest" description="Disordered" evidence="1">
    <location>
        <begin position="1"/>
        <end position="32"/>
    </location>
</feature>
<feature type="region of interest" description="Disordered" evidence="1">
    <location>
        <begin position="398"/>
        <end position="419"/>
    </location>
</feature>
<dbReference type="EMBL" id="CACSLK010015455">
    <property type="protein sequence ID" value="CAA0816985.1"/>
    <property type="molecule type" value="Genomic_DNA"/>
</dbReference>
<reference evidence="2" key="1">
    <citation type="submission" date="2019-12" db="EMBL/GenBank/DDBJ databases">
        <authorList>
            <person name="Scholes J."/>
        </authorList>
    </citation>
    <scope>NUCLEOTIDE SEQUENCE</scope>
</reference>
<dbReference type="Proteomes" id="UP001153555">
    <property type="component" value="Unassembled WGS sequence"/>
</dbReference>
<feature type="compositionally biased region" description="Basic residues" evidence="1">
    <location>
        <begin position="1"/>
        <end position="12"/>
    </location>
</feature>
<feature type="region of interest" description="Disordered" evidence="1">
    <location>
        <begin position="121"/>
        <end position="197"/>
    </location>
</feature>
<dbReference type="PANTHER" id="PTHR22100">
    <property type="entry name" value="WINGS APART-LIKE PROTEIN HOMOLOG"/>
    <property type="match status" value="1"/>
</dbReference>
<feature type="non-terminal residue" evidence="2">
    <location>
        <position position="1"/>
    </location>
</feature>
<feature type="compositionally biased region" description="Acidic residues" evidence="1">
    <location>
        <begin position="124"/>
        <end position="134"/>
    </location>
</feature>
<evidence type="ECO:0000256" key="1">
    <source>
        <dbReference type="SAM" id="MobiDB-lite"/>
    </source>
</evidence>
<comment type="caution">
    <text evidence="2">The sequence shown here is derived from an EMBL/GenBank/DDBJ whole genome shotgun (WGS) entry which is preliminary data.</text>
</comment>
<dbReference type="PANTHER" id="PTHR22100:SF13">
    <property type="entry name" value="WINGS APART-LIKE PROTEIN HOMOLOG"/>
    <property type="match status" value="1"/>
</dbReference>
<gene>
    <name evidence="2" type="ORF">SHERM_16760</name>
</gene>
<protein>
    <submittedName>
        <fullName evidence="2">WAPL (Wings apart-like protein regulation of heterochromatin) protein</fullName>
    </submittedName>
</protein>